<evidence type="ECO:0000313" key="1">
    <source>
        <dbReference type="EMBL" id="CAA9238014.1"/>
    </source>
</evidence>
<dbReference type="SUPFAM" id="SSF88946">
    <property type="entry name" value="Sigma2 domain of RNA polymerase sigma factors"/>
    <property type="match status" value="1"/>
</dbReference>
<feature type="non-terminal residue" evidence="1">
    <location>
        <position position="51"/>
    </location>
</feature>
<protein>
    <recommendedName>
        <fullName evidence="2">RNA polymerase sigma-70 region 2 domain-containing protein</fullName>
    </recommendedName>
</protein>
<name>A0A6J4HZ61_9CHLR</name>
<dbReference type="EMBL" id="CADCTR010000400">
    <property type="protein sequence ID" value="CAA9238014.1"/>
    <property type="molecule type" value="Genomic_DNA"/>
</dbReference>
<reference evidence="1" key="1">
    <citation type="submission" date="2020-02" db="EMBL/GenBank/DDBJ databases">
        <authorList>
            <person name="Meier V. D."/>
        </authorList>
    </citation>
    <scope>NUCLEOTIDE SEQUENCE</scope>
    <source>
        <strain evidence="1">AVDCRST_MAG93</strain>
    </source>
</reference>
<proteinExistence type="predicted"/>
<accession>A0A6J4HZ61</accession>
<dbReference type="AlphaFoldDB" id="A0A6J4HZ61"/>
<gene>
    <name evidence="1" type="ORF">AVDCRST_MAG93-1188</name>
</gene>
<dbReference type="Gene3D" id="1.10.1740.10">
    <property type="match status" value="1"/>
</dbReference>
<dbReference type="GO" id="GO:0003700">
    <property type="term" value="F:DNA-binding transcription factor activity"/>
    <property type="evidence" value="ECO:0007669"/>
    <property type="project" value="InterPro"/>
</dbReference>
<dbReference type="GO" id="GO:0006352">
    <property type="term" value="P:DNA-templated transcription initiation"/>
    <property type="evidence" value="ECO:0007669"/>
    <property type="project" value="InterPro"/>
</dbReference>
<organism evidence="1">
    <name type="scientific">uncultured Chloroflexia bacterium</name>
    <dbReference type="NCBI Taxonomy" id="1672391"/>
    <lineage>
        <taxon>Bacteria</taxon>
        <taxon>Bacillati</taxon>
        <taxon>Chloroflexota</taxon>
        <taxon>Chloroflexia</taxon>
        <taxon>environmental samples</taxon>
    </lineage>
</organism>
<evidence type="ECO:0008006" key="2">
    <source>
        <dbReference type="Google" id="ProtNLM"/>
    </source>
</evidence>
<dbReference type="InterPro" id="IPR013325">
    <property type="entry name" value="RNA_pol_sigma_r2"/>
</dbReference>
<sequence>MTTFDDSLDDTALVAVVLSGEREAFTPLLLRYMPSVLRLCQRILGTSVEAQ</sequence>